<evidence type="ECO:0000313" key="1">
    <source>
        <dbReference type="EMBL" id="PRQ55806.1"/>
    </source>
</evidence>
<dbReference type="EMBL" id="PDCK01000039">
    <property type="protein sequence ID" value="PRQ55806.1"/>
    <property type="molecule type" value="Genomic_DNA"/>
</dbReference>
<dbReference type="Proteomes" id="UP000238479">
    <property type="component" value="Chromosome 1"/>
</dbReference>
<keyword evidence="2" id="KW-1185">Reference proteome</keyword>
<comment type="caution">
    <text evidence="1">The sequence shown here is derived from an EMBL/GenBank/DDBJ whole genome shotgun (WGS) entry which is preliminary data.</text>
</comment>
<gene>
    <name evidence="1" type="ORF">RchiOBHm_Chr1g0328671</name>
</gene>
<reference evidence="1 2" key="1">
    <citation type="journal article" date="2018" name="Nat. Genet.">
        <title>The Rosa genome provides new insights in the design of modern roses.</title>
        <authorList>
            <person name="Bendahmane M."/>
        </authorList>
    </citation>
    <scope>NUCLEOTIDE SEQUENCE [LARGE SCALE GENOMIC DNA]</scope>
    <source>
        <strain evidence="2">cv. Old Blush</strain>
    </source>
</reference>
<name>A0A2P6SAW5_ROSCH</name>
<dbReference type="AlphaFoldDB" id="A0A2P6SAW5"/>
<evidence type="ECO:0000313" key="2">
    <source>
        <dbReference type="Proteomes" id="UP000238479"/>
    </source>
</evidence>
<sequence>MSNLRLVLHKSHPSPFMSMNLSLTKWSLIQEKKYIMSIMSKSCLFKIEMVMFMNKKVSLVMKVPMQVG</sequence>
<dbReference type="Gramene" id="PRQ55806">
    <property type="protein sequence ID" value="PRQ55806"/>
    <property type="gene ID" value="RchiOBHm_Chr1g0328671"/>
</dbReference>
<protein>
    <submittedName>
        <fullName evidence="1">Uncharacterized protein</fullName>
    </submittedName>
</protein>
<proteinExistence type="predicted"/>
<accession>A0A2P6SAW5</accession>
<organism evidence="1 2">
    <name type="scientific">Rosa chinensis</name>
    <name type="common">China rose</name>
    <dbReference type="NCBI Taxonomy" id="74649"/>
    <lineage>
        <taxon>Eukaryota</taxon>
        <taxon>Viridiplantae</taxon>
        <taxon>Streptophyta</taxon>
        <taxon>Embryophyta</taxon>
        <taxon>Tracheophyta</taxon>
        <taxon>Spermatophyta</taxon>
        <taxon>Magnoliopsida</taxon>
        <taxon>eudicotyledons</taxon>
        <taxon>Gunneridae</taxon>
        <taxon>Pentapetalae</taxon>
        <taxon>rosids</taxon>
        <taxon>fabids</taxon>
        <taxon>Rosales</taxon>
        <taxon>Rosaceae</taxon>
        <taxon>Rosoideae</taxon>
        <taxon>Rosoideae incertae sedis</taxon>
        <taxon>Rosa</taxon>
    </lineage>
</organism>